<keyword evidence="2" id="KW-1133">Transmembrane helix</keyword>
<feature type="transmembrane region" description="Helical" evidence="2">
    <location>
        <begin position="92"/>
        <end position="112"/>
    </location>
</feature>
<dbReference type="InterPro" id="IPR053973">
    <property type="entry name" value="ERMP1-like_C"/>
</dbReference>
<feature type="transmembrane region" description="Helical" evidence="2">
    <location>
        <begin position="271"/>
        <end position="291"/>
    </location>
</feature>
<protein>
    <submittedName>
        <fullName evidence="4">(Mediterranean fruit fly) hypothetical protein</fullName>
    </submittedName>
</protein>
<dbReference type="OrthoDB" id="76293at2759"/>
<keyword evidence="5" id="KW-1185">Reference proteome</keyword>
<feature type="transmembrane region" description="Helical" evidence="2">
    <location>
        <begin position="232"/>
        <end position="259"/>
    </location>
</feature>
<evidence type="ECO:0000256" key="2">
    <source>
        <dbReference type="SAM" id="Phobius"/>
    </source>
</evidence>
<evidence type="ECO:0000313" key="4">
    <source>
        <dbReference type="EMBL" id="CAD7014596.1"/>
    </source>
</evidence>
<feature type="transmembrane region" description="Helical" evidence="2">
    <location>
        <begin position="202"/>
        <end position="220"/>
    </location>
</feature>
<comment type="caution">
    <text evidence="4">The sequence shown here is derived from an EMBL/GenBank/DDBJ whole genome shotgun (WGS) entry which is preliminary data.</text>
</comment>
<feature type="transmembrane region" description="Helical" evidence="2">
    <location>
        <begin position="298"/>
        <end position="317"/>
    </location>
</feature>
<dbReference type="EMBL" id="CAJHJT010000056">
    <property type="protein sequence ID" value="CAD7014596.1"/>
    <property type="molecule type" value="Genomic_DNA"/>
</dbReference>
<evidence type="ECO:0000313" key="5">
    <source>
        <dbReference type="Proteomes" id="UP000606786"/>
    </source>
</evidence>
<evidence type="ECO:0000259" key="3">
    <source>
        <dbReference type="Pfam" id="PF22248"/>
    </source>
</evidence>
<sequence length="529" mass="59888">MGPLCSRSVSAFPGSFQVTARGAERYTNNKSTLQLSYISEDYTLNCITLIIIILQEQTYLSIQIETYGNMEHFIFFDFLGWFMVHYTMNTNLIVNILVCVAALIAIVISLCWISKRADLSLLAIVAQFMLTTFIQTLSLALGAAFSILISYVMDVIGCSMTCSLTTVRASLGLRIQLFLHSHCLILIVLTISLTFLNIRSAFMFMVAVFFYAAALIGNLITQLHNKGSWFAIPVIVSQIVPFLYFSYVAEYLYFIFIPVTGRNGGASNPDLLIALIAVIFAILLNSVVFVIPENPFDNTLLSGVAILFMILAIRPIGTPYTPKLAPQRYTVQHANQLYHNADGSIRSNESAIYLYQQDRHIDIAEVIVKFKAAHETSTVCNNEATCQLDRPSIFYTPNSLWLPVNEPPGIPYERPVLTLTAKTIMNTPNTVRYNYTLTGPDHMMFFIEPKTSAKIINWSFDKTILSRKRLVFTFVHGKNNDAFEFFIDLECHQYTEFGNRVKIYEEFLESLPNYATNVNWLATYDSWLF</sequence>
<proteinExistence type="inferred from homology"/>
<keyword evidence="2" id="KW-0812">Transmembrane</keyword>
<accession>A0A811VGR6</accession>
<dbReference type="Proteomes" id="UP000606786">
    <property type="component" value="Unassembled WGS sequence"/>
</dbReference>
<comment type="similarity">
    <text evidence="1">Belongs to the peptidase M28 family.</text>
</comment>
<keyword evidence="2" id="KW-0472">Membrane</keyword>
<feature type="transmembrane region" description="Helical" evidence="2">
    <location>
        <begin position="177"/>
        <end position="196"/>
    </location>
</feature>
<name>A0A811VGR6_CERCA</name>
<evidence type="ECO:0000256" key="1">
    <source>
        <dbReference type="ARBA" id="ARBA00010918"/>
    </source>
</evidence>
<dbReference type="Pfam" id="PF22248">
    <property type="entry name" value="ERMP1_C"/>
    <property type="match status" value="1"/>
</dbReference>
<organism evidence="4 5">
    <name type="scientific">Ceratitis capitata</name>
    <name type="common">Mediterranean fruit fly</name>
    <name type="synonym">Tephritis capitata</name>
    <dbReference type="NCBI Taxonomy" id="7213"/>
    <lineage>
        <taxon>Eukaryota</taxon>
        <taxon>Metazoa</taxon>
        <taxon>Ecdysozoa</taxon>
        <taxon>Arthropoda</taxon>
        <taxon>Hexapoda</taxon>
        <taxon>Insecta</taxon>
        <taxon>Pterygota</taxon>
        <taxon>Neoptera</taxon>
        <taxon>Endopterygota</taxon>
        <taxon>Diptera</taxon>
        <taxon>Brachycera</taxon>
        <taxon>Muscomorpha</taxon>
        <taxon>Tephritoidea</taxon>
        <taxon>Tephritidae</taxon>
        <taxon>Ceratitis</taxon>
        <taxon>Ceratitis</taxon>
    </lineage>
</organism>
<dbReference type="AlphaFoldDB" id="A0A811VGR6"/>
<gene>
    <name evidence="4" type="ORF">CCAP1982_LOCUS22590</name>
</gene>
<feature type="domain" description="Endoplasmic reticulum metallopeptidase 1-like C-terminal" evidence="3">
    <location>
        <begin position="325"/>
        <end position="527"/>
    </location>
</feature>
<reference evidence="4" key="1">
    <citation type="submission" date="2020-11" db="EMBL/GenBank/DDBJ databases">
        <authorList>
            <person name="Whitehead M."/>
        </authorList>
    </citation>
    <scope>NUCLEOTIDE SEQUENCE</scope>
    <source>
        <strain evidence="4">EGII</strain>
    </source>
</reference>